<keyword evidence="2 3" id="KW-0143">Chaperone</keyword>
<dbReference type="GO" id="GO:0000774">
    <property type="term" value="F:adenyl-nucleotide exchange factor activity"/>
    <property type="evidence" value="ECO:0007669"/>
    <property type="project" value="InterPro"/>
</dbReference>
<dbReference type="GO" id="GO:0006457">
    <property type="term" value="P:protein folding"/>
    <property type="evidence" value="ECO:0007669"/>
    <property type="project" value="InterPro"/>
</dbReference>
<dbReference type="Pfam" id="PF01025">
    <property type="entry name" value="GrpE"/>
    <property type="match status" value="1"/>
</dbReference>
<dbReference type="SUPFAM" id="SSF51064">
    <property type="entry name" value="Head domain of nucleotide exchange factor GrpE"/>
    <property type="match status" value="1"/>
</dbReference>
<proteinExistence type="inferred from homology"/>
<evidence type="ECO:0000256" key="3">
    <source>
        <dbReference type="HAMAP-Rule" id="MF_01151"/>
    </source>
</evidence>
<evidence type="ECO:0000256" key="5">
    <source>
        <dbReference type="RuleBase" id="RU004478"/>
    </source>
</evidence>
<dbReference type="GO" id="GO:0042803">
    <property type="term" value="F:protein homodimerization activity"/>
    <property type="evidence" value="ECO:0007669"/>
    <property type="project" value="InterPro"/>
</dbReference>
<reference evidence="6 7" key="1">
    <citation type="journal article" date="2016" name="Nat. Commun.">
        <title>Thousands of microbial genomes shed light on interconnected biogeochemical processes in an aquifer system.</title>
        <authorList>
            <person name="Anantharaman K."/>
            <person name="Brown C.T."/>
            <person name="Hug L.A."/>
            <person name="Sharon I."/>
            <person name="Castelle C.J."/>
            <person name="Probst A.J."/>
            <person name="Thomas B.C."/>
            <person name="Singh A."/>
            <person name="Wilkins M.J."/>
            <person name="Karaoz U."/>
            <person name="Brodie E.L."/>
            <person name="Williams K.H."/>
            <person name="Hubbard S.S."/>
            <person name="Banfield J.F."/>
        </authorList>
    </citation>
    <scope>NUCLEOTIDE SEQUENCE [LARGE SCALE GENOMIC DNA]</scope>
</reference>
<sequence>MDENNKTQNSENDLAEKLAAAEKQRDEYLAGWQRAKADFINYRKEEMQHLEDVARYGGEEIIKDFIGVLDSFDLGLRAMEKAGPVEKGVYMIRAQIEDILRRRGVERITMKVGDEFDPSVAEAIAIIESDKPSGTVLEEIEPGYKLHDKIIRPARVKVAKG</sequence>
<dbReference type="InterPro" id="IPR000740">
    <property type="entry name" value="GrpE"/>
</dbReference>
<dbReference type="GO" id="GO:0051082">
    <property type="term" value="F:unfolded protein binding"/>
    <property type="evidence" value="ECO:0007669"/>
    <property type="project" value="TreeGrafter"/>
</dbReference>
<comment type="similarity">
    <text evidence="1 3 5">Belongs to the GrpE family.</text>
</comment>
<dbReference type="Gene3D" id="3.90.20.20">
    <property type="match status" value="1"/>
</dbReference>
<keyword evidence="3" id="KW-0963">Cytoplasm</keyword>
<evidence type="ECO:0000256" key="2">
    <source>
        <dbReference type="ARBA" id="ARBA00023186"/>
    </source>
</evidence>
<dbReference type="Proteomes" id="UP000178880">
    <property type="component" value="Unassembled WGS sequence"/>
</dbReference>
<organism evidence="6 7">
    <name type="scientific">Candidatus Liptonbacteria bacterium RIFCSPLOWO2_01_FULL_52_25</name>
    <dbReference type="NCBI Taxonomy" id="1798650"/>
    <lineage>
        <taxon>Bacteria</taxon>
        <taxon>Candidatus Liptoniibacteriota</taxon>
    </lineage>
</organism>
<comment type="function">
    <text evidence="3 4">Participates actively in the response to hyperosmotic and heat shock by preventing the aggregation of stress-denatured proteins, in association with DnaK and GrpE. It is the nucleotide exchange factor for DnaK and may function as a thermosensor. Unfolded proteins bind initially to DnaJ; upon interaction with the DnaJ-bound protein, DnaK hydrolyzes its bound ATP, resulting in the formation of a stable complex. GrpE releases ADP from DnaK; ATP binding to DnaK triggers the release of the substrate protein, thus completing the reaction cycle. Several rounds of ATP-dependent interactions between DnaJ, DnaK and GrpE are required for fully efficient folding.</text>
</comment>
<dbReference type="HAMAP" id="MF_01151">
    <property type="entry name" value="GrpE"/>
    <property type="match status" value="1"/>
</dbReference>
<dbReference type="PANTHER" id="PTHR21237">
    <property type="entry name" value="GRPE PROTEIN"/>
    <property type="match status" value="1"/>
</dbReference>
<dbReference type="SUPFAM" id="SSF58014">
    <property type="entry name" value="Coiled-coil domain of nucleotide exchange factor GrpE"/>
    <property type="match status" value="1"/>
</dbReference>
<dbReference type="PROSITE" id="PS01071">
    <property type="entry name" value="GRPE"/>
    <property type="match status" value="1"/>
</dbReference>
<comment type="caution">
    <text evidence="6">The sequence shown here is derived from an EMBL/GenBank/DDBJ whole genome shotgun (WGS) entry which is preliminary data.</text>
</comment>
<keyword evidence="3 4" id="KW-0346">Stress response</keyword>
<dbReference type="InterPro" id="IPR013805">
    <property type="entry name" value="GrpE_CC"/>
</dbReference>
<dbReference type="CDD" id="cd00446">
    <property type="entry name" value="GrpE"/>
    <property type="match status" value="1"/>
</dbReference>
<comment type="subunit">
    <text evidence="3">Homodimer.</text>
</comment>
<protein>
    <recommendedName>
        <fullName evidence="3 4">Protein GrpE</fullName>
    </recommendedName>
    <alternativeName>
        <fullName evidence="3">HSP-70 cofactor</fullName>
    </alternativeName>
</protein>
<accession>A0A1G2CDY8</accession>
<dbReference type="Gene3D" id="2.30.22.10">
    <property type="entry name" value="Head domain of nucleotide exchange factor GrpE"/>
    <property type="match status" value="1"/>
</dbReference>
<gene>
    <name evidence="3" type="primary">grpE</name>
    <name evidence="6" type="ORF">A2945_03035</name>
</gene>
<dbReference type="InterPro" id="IPR009012">
    <property type="entry name" value="GrpE_head"/>
</dbReference>
<evidence type="ECO:0000256" key="4">
    <source>
        <dbReference type="RuleBase" id="RU000639"/>
    </source>
</evidence>
<evidence type="ECO:0000313" key="7">
    <source>
        <dbReference type="Proteomes" id="UP000178880"/>
    </source>
</evidence>
<name>A0A1G2CDY8_9BACT</name>
<dbReference type="PRINTS" id="PR00773">
    <property type="entry name" value="GRPEPROTEIN"/>
</dbReference>
<dbReference type="PANTHER" id="PTHR21237:SF23">
    <property type="entry name" value="GRPE PROTEIN HOMOLOG, MITOCHONDRIAL"/>
    <property type="match status" value="1"/>
</dbReference>
<dbReference type="STRING" id="1798650.A2945_03035"/>
<comment type="subcellular location">
    <subcellularLocation>
        <location evidence="3">Cytoplasm</location>
    </subcellularLocation>
</comment>
<evidence type="ECO:0000313" key="6">
    <source>
        <dbReference type="EMBL" id="OGY99595.1"/>
    </source>
</evidence>
<dbReference type="EMBL" id="MHLA01000014">
    <property type="protein sequence ID" value="OGY99595.1"/>
    <property type="molecule type" value="Genomic_DNA"/>
</dbReference>
<dbReference type="AlphaFoldDB" id="A0A1G2CDY8"/>
<evidence type="ECO:0000256" key="1">
    <source>
        <dbReference type="ARBA" id="ARBA00009054"/>
    </source>
</evidence>
<dbReference type="GO" id="GO:0051087">
    <property type="term" value="F:protein-folding chaperone binding"/>
    <property type="evidence" value="ECO:0007669"/>
    <property type="project" value="InterPro"/>
</dbReference>
<dbReference type="GO" id="GO:0005737">
    <property type="term" value="C:cytoplasm"/>
    <property type="evidence" value="ECO:0007669"/>
    <property type="project" value="UniProtKB-SubCell"/>
</dbReference>